<name>A0A495MKC6_9FLAO</name>
<proteinExistence type="predicted"/>
<feature type="transmembrane region" description="Helical" evidence="2">
    <location>
        <begin position="46"/>
        <end position="64"/>
    </location>
</feature>
<dbReference type="OrthoDB" id="1247025at2"/>
<dbReference type="Proteomes" id="UP000277579">
    <property type="component" value="Unassembled WGS sequence"/>
</dbReference>
<gene>
    <name evidence="3" type="ORF">CLV94_0880</name>
</gene>
<dbReference type="EMBL" id="RBLC01000001">
    <property type="protein sequence ID" value="RKS25835.1"/>
    <property type="molecule type" value="Genomic_DNA"/>
</dbReference>
<protein>
    <submittedName>
        <fullName evidence="3">Uncharacterized protein</fullName>
    </submittedName>
</protein>
<keyword evidence="2" id="KW-1133">Transmembrane helix</keyword>
<comment type="caution">
    <text evidence="3">The sequence shown here is derived from an EMBL/GenBank/DDBJ whole genome shotgun (WGS) entry which is preliminary data.</text>
</comment>
<evidence type="ECO:0000256" key="1">
    <source>
        <dbReference type="SAM" id="MobiDB-lite"/>
    </source>
</evidence>
<evidence type="ECO:0000313" key="3">
    <source>
        <dbReference type="EMBL" id="RKS25835.1"/>
    </source>
</evidence>
<dbReference type="RefSeq" id="WP_121375205.1">
    <property type="nucleotide sequence ID" value="NZ_RBLC01000001.1"/>
</dbReference>
<evidence type="ECO:0000256" key="2">
    <source>
        <dbReference type="SAM" id="Phobius"/>
    </source>
</evidence>
<sequence length="234" mass="26322">MEPNKLEKDFKKKLDERTIQPSEMAWDRLDAMLSVAEKKKPKKRTWLYIAASFLGFLLVGTIFFNQSEAVIEKGNDVVVTEEKTEKTVENNIPEEQNTKSSNQITIVNSEAIASRLPVQKKNQKAGSSTSLKKEDQALQPTQEKTEMIASAGQNEMTKANKYIESEQLLAEAETRIQSQSIKKYVAKSSVKVDSKGLLSSVEGELNETFRDKVVKSIGKNYENVKTSLANRNNE</sequence>
<keyword evidence="2" id="KW-0472">Membrane</keyword>
<accession>A0A495MKC6</accession>
<keyword evidence="4" id="KW-1185">Reference proteome</keyword>
<organism evidence="3 4">
    <name type="scientific">Flavobacterium endophyticum</name>
    <dbReference type="NCBI Taxonomy" id="1540163"/>
    <lineage>
        <taxon>Bacteria</taxon>
        <taxon>Pseudomonadati</taxon>
        <taxon>Bacteroidota</taxon>
        <taxon>Flavobacteriia</taxon>
        <taxon>Flavobacteriales</taxon>
        <taxon>Flavobacteriaceae</taxon>
        <taxon>Flavobacterium</taxon>
    </lineage>
</organism>
<keyword evidence="2" id="KW-0812">Transmembrane</keyword>
<dbReference type="AlphaFoldDB" id="A0A495MKC6"/>
<reference evidence="3 4" key="1">
    <citation type="submission" date="2018-10" db="EMBL/GenBank/DDBJ databases">
        <title>Genomic Encyclopedia of Archaeal and Bacterial Type Strains, Phase II (KMG-II): from individual species to whole genera.</title>
        <authorList>
            <person name="Goeker M."/>
        </authorList>
    </citation>
    <scope>NUCLEOTIDE SEQUENCE [LARGE SCALE GENOMIC DNA]</scope>
    <source>
        <strain evidence="3 4">DSM 29537</strain>
    </source>
</reference>
<feature type="region of interest" description="Disordered" evidence="1">
    <location>
        <begin position="117"/>
        <end position="143"/>
    </location>
</feature>
<evidence type="ECO:0000313" key="4">
    <source>
        <dbReference type="Proteomes" id="UP000277579"/>
    </source>
</evidence>